<dbReference type="Proteomes" id="UP000789396">
    <property type="component" value="Unassembled WGS sequence"/>
</dbReference>
<dbReference type="EMBL" id="CAJVPZ010026896">
    <property type="protein sequence ID" value="CAG8726989.1"/>
    <property type="molecule type" value="Genomic_DNA"/>
</dbReference>
<keyword evidence="3" id="KW-1185">Reference proteome</keyword>
<name>A0A9N9I924_9GLOM</name>
<comment type="caution">
    <text evidence="2">The sequence shown here is derived from an EMBL/GenBank/DDBJ whole genome shotgun (WGS) entry which is preliminary data.</text>
</comment>
<gene>
    <name evidence="2" type="ORF">RFULGI_LOCUS11847</name>
</gene>
<organism evidence="2 3">
    <name type="scientific">Racocetra fulgida</name>
    <dbReference type="NCBI Taxonomy" id="60492"/>
    <lineage>
        <taxon>Eukaryota</taxon>
        <taxon>Fungi</taxon>
        <taxon>Fungi incertae sedis</taxon>
        <taxon>Mucoromycota</taxon>
        <taxon>Glomeromycotina</taxon>
        <taxon>Glomeromycetes</taxon>
        <taxon>Diversisporales</taxon>
        <taxon>Gigasporaceae</taxon>
        <taxon>Racocetra</taxon>
    </lineage>
</organism>
<sequence length="358" mass="41182">HVGLENNSENTVLKLLNISQKTLTIIGGNEALYVQDDKEAEKNWRNSVNDSKHWQIISYNIRPIFDLLDDEIKNKVLEAFGKQILKARITIRKTELQPSSSCPIVIDDLNKEINDVTSSPHQCQIFASIINQDNRVYSLRVEYLDENTPVFVIHYIGGRTNSRKKNPYKIEIGWIIIGYPENFIFEQRNNEMEVIINEKYCEEMVKVEIENNHSYSCCKLGISVIESPEISSNYNVYKSKIVTGAHFPPENMACLFIHNLDKNHNVNENIGENLRLKMVYGIIPDSVDDYKKLIAPDNEDKKILSLILEGCCKLKDGYKVGDLVFMNVVNKCDHHGFVNITPQYLLYDSLNNTSNEFE</sequence>
<dbReference type="OrthoDB" id="2443932at2759"/>
<accession>A0A9N9I924</accession>
<dbReference type="Pfam" id="PF24209">
    <property type="entry name" value="DUF7431"/>
    <property type="match status" value="1"/>
</dbReference>
<feature type="domain" description="DUF7431" evidence="1">
    <location>
        <begin position="106"/>
        <end position="267"/>
    </location>
</feature>
<feature type="non-terminal residue" evidence="2">
    <location>
        <position position="358"/>
    </location>
</feature>
<proteinExistence type="predicted"/>
<feature type="non-terminal residue" evidence="2">
    <location>
        <position position="1"/>
    </location>
</feature>
<dbReference type="AlphaFoldDB" id="A0A9N9I924"/>
<evidence type="ECO:0000313" key="3">
    <source>
        <dbReference type="Proteomes" id="UP000789396"/>
    </source>
</evidence>
<evidence type="ECO:0000313" key="2">
    <source>
        <dbReference type="EMBL" id="CAG8726989.1"/>
    </source>
</evidence>
<evidence type="ECO:0000259" key="1">
    <source>
        <dbReference type="Pfam" id="PF24209"/>
    </source>
</evidence>
<protein>
    <submittedName>
        <fullName evidence="2">13180_t:CDS:1</fullName>
    </submittedName>
</protein>
<dbReference type="InterPro" id="IPR055854">
    <property type="entry name" value="DUF7431"/>
</dbReference>
<reference evidence="2" key="1">
    <citation type="submission" date="2021-06" db="EMBL/GenBank/DDBJ databases">
        <authorList>
            <person name="Kallberg Y."/>
            <person name="Tangrot J."/>
            <person name="Rosling A."/>
        </authorList>
    </citation>
    <scope>NUCLEOTIDE SEQUENCE</scope>
    <source>
        <strain evidence="2">IN212</strain>
    </source>
</reference>